<dbReference type="RefSeq" id="WP_003331831.1">
    <property type="nucleotide sequence ID" value="NZ_AJLR01000111.1"/>
</dbReference>
<dbReference type="GeneID" id="89468472"/>
<sequence>MNVLNKRDMSGFTLIEVLVAVVILSVILLSFFVFFSQSALFTNKNNHQLMAINLAQEVIGIIKSNNTIFQHNKSFEDPFSEQEKIILGIDNNQYFVNKEEQFKLQLELRKDKNYPLYLIHILIEEPKDSVITETYHYLEGSL</sequence>
<dbReference type="NCBIfam" id="TIGR02532">
    <property type="entry name" value="IV_pilin_GFxxxE"/>
    <property type="match status" value="1"/>
</dbReference>
<dbReference type="GO" id="GO:0009986">
    <property type="term" value="C:cell surface"/>
    <property type="evidence" value="ECO:0007669"/>
    <property type="project" value="UniProtKB-SubCell"/>
</dbReference>
<comment type="subcellular location">
    <subcellularLocation>
        <location evidence="1">Cell surface</location>
    </subcellularLocation>
</comment>
<dbReference type="InterPro" id="IPR012902">
    <property type="entry name" value="N_methyl_site"/>
</dbReference>
<keyword evidence="3" id="KW-0472">Membrane</keyword>
<dbReference type="Pfam" id="PF07963">
    <property type="entry name" value="N_methyl"/>
    <property type="match status" value="1"/>
</dbReference>
<dbReference type="Proteomes" id="UP000006315">
    <property type="component" value="Unassembled WGS sequence"/>
</dbReference>
<keyword evidence="3" id="KW-1133">Transmembrane helix</keyword>
<comment type="caution">
    <text evidence="4">The sequence shown here is derived from an EMBL/GenBank/DDBJ whole genome shotgun (WGS) entry which is preliminary data.</text>
</comment>
<proteinExistence type="predicted"/>
<dbReference type="PROSITE" id="PS00409">
    <property type="entry name" value="PROKAR_NTER_METHYL"/>
    <property type="match status" value="1"/>
</dbReference>
<dbReference type="PATRIC" id="fig|1131731.3.peg.2527"/>
<evidence type="ECO:0000256" key="3">
    <source>
        <dbReference type="SAM" id="Phobius"/>
    </source>
</evidence>
<feature type="transmembrane region" description="Helical" evidence="3">
    <location>
        <begin position="12"/>
        <end position="35"/>
    </location>
</feature>
<accession>K6D9P1</accession>
<dbReference type="AlphaFoldDB" id="K6D9P1"/>
<dbReference type="EMBL" id="AJLR01000111">
    <property type="protein sequence ID" value="EKN64989.1"/>
    <property type="molecule type" value="Genomic_DNA"/>
</dbReference>
<evidence type="ECO:0000256" key="2">
    <source>
        <dbReference type="ARBA" id="ARBA00023287"/>
    </source>
</evidence>
<dbReference type="STRING" id="1131731.BAZO_12334"/>
<keyword evidence="5" id="KW-1185">Reference proteome</keyword>
<keyword evidence="3" id="KW-0812">Transmembrane</keyword>
<protein>
    <submittedName>
        <fullName evidence="4">Pre-pilin leader sequence</fullName>
    </submittedName>
</protein>
<evidence type="ECO:0000313" key="5">
    <source>
        <dbReference type="Proteomes" id="UP000006315"/>
    </source>
</evidence>
<reference evidence="4 5" key="1">
    <citation type="journal article" date="2012" name="Front. Microbiol.">
        <title>Redundancy and modularity in membrane-associated dissimilatory nitrate reduction in Bacillus.</title>
        <authorList>
            <person name="Heylen K."/>
            <person name="Keltjens J."/>
        </authorList>
    </citation>
    <scope>NUCLEOTIDE SEQUENCE [LARGE SCALE GENOMIC DNA]</scope>
    <source>
        <strain evidence="4 5">LMG 9581</strain>
    </source>
</reference>
<evidence type="ECO:0000256" key="1">
    <source>
        <dbReference type="ARBA" id="ARBA00004241"/>
    </source>
</evidence>
<evidence type="ECO:0000313" key="4">
    <source>
        <dbReference type="EMBL" id="EKN64989.1"/>
    </source>
</evidence>
<keyword evidence="2" id="KW-0178">Competence</keyword>
<dbReference type="GO" id="GO:0030420">
    <property type="term" value="P:establishment of competence for transformation"/>
    <property type="evidence" value="ECO:0007669"/>
    <property type="project" value="UniProtKB-KW"/>
</dbReference>
<name>K6D9P1_SCHAZ</name>
<organism evidence="4 5">
    <name type="scientific">Schinkia azotoformans LMG 9581</name>
    <dbReference type="NCBI Taxonomy" id="1131731"/>
    <lineage>
        <taxon>Bacteria</taxon>
        <taxon>Bacillati</taxon>
        <taxon>Bacillota</taxon>
        <taxon>Bacilli</taxon>
        <taxon>Bacillales</taxon>
        <taxon>Bacillaceae</taxon>
        <taxon>Calidifontibacillus/Schinkia group</taxon>
        <taxon>Schinkia</taxon>
    </lineage>
</organism>
<gene>
    <name evidence="4" type="ORF">BAZO_12334</name>
</gene>